<evidence type="ECO:0000313" key="2">
    <source>
        <dbReference type="EMBL" id="MCF2527331.1"/>
    </source>
</evidence>
<dbReference type="InterPro" id="IPR012349">
    <property type="entry name" value="Split_barrel_FMN-bd"/>
</dbReference>
<comment type="caution">
    <text evidence="2">The sequence shown here is derived from an EMBL/GenBank/DDBJ whole genome shotgun (WGS) entry which is preliminary data.</text>
</comment>
<keyword evidence="3" id="KW-1185">Reference proteome</keyword>
<gene>
    <name evidence="2" type="ORF">LZ495_08920</name>
</gene>
<dbReference type="SUPFAM" id="SSF50475">
    <property type="entry name" value="FMN-binding split barrel"/>
    <property type="match status" value="1"/>
</dbReference>
<sequence length="140" mass="15397">MTSSKIFSPAETAYLLSQRLGRLATVAADGTLQNNPVAFKVNDILGTIDIRGYHLGATRKFRNVEVNPEVAFVVDDIALYDPWTVRGIEIRGTAEALRGVDSTDKWTSPEVLRIHPRRIIVWGLDPDTPGMHSRNAPASA</sequence>
<organism evidence="2 3">
    <name type="scientific">Yinghuangia soli</name>
    <dbReference type="NCBI Taxonomy" id="2908204"/>
    <lineage>
        <taxon>Bacteria</taxon>
        <taxon>Bacillati</taxon>
        <taxon>Actinomycetota</taxon>
        <taxon>Actinomycetes</taxon>
        <taxon>Kitasatosporales</taxon>
        <taxon>Streptomycetaceae</taxon>
        <taxon>Yinghuangia</taxon>
    </lineage>
</organism>
<name>A0AA41PY51_9ACTN</name>
<feature type="domain" description="Pyridoxamine 5'-phosphate oxidase N-terminal" evidence="1">
    <location>
        <begin position="13"/>
        <end position="109"/>
    </location>
</feature>
<dbReference type="Gene3D" id="2.30.110.10">
    <property type="entry name" value="Electron Transport, Fmn-binding Protein, Chain A"/>
    <property type="match status" value="1"/>
</dbReference>
<evidence type="ECO:0000313" key="3">
    <source>
        <dbReference type="Proteomes" id="UP001165378"/>
    </source>
</evidence>
<dbReference type="EC" id="1.-.-.-" evidence="2"/>
<dbReference type="EMBL" id="JAKFHA010000003">
    <property type="protein sequence ID" value="MCF2527331.1"/>
    <property type="molecule type" value="Genomic_DNA"/>
</dbReference>
<accession>A0AA41PY51</accession>
<evidence type="ECO:0000259" key="1">
    <source>
        <dbReference type="Pfam" id="PF01243"/>
    </source>
</evidence>
<dbReference type="Proteomes" id="UP001165378">
    <property type="component" value="Unassembled WGS sequence"/>
</dbReference>
<proteinExistence type="predicted"/>
<dbReference type="RefSeq" id="WP_235051467.1">
    <property type="nucleotide sequence ID" value="NZ_JAKFHA010000003.1"/>
</dbReference>
<keyword evidence="2" id="KW-0560">Oxidoreductase</keyword>
<dbReference type="InterPro" id="IPR024031">
    <property type="entry name" value="MSMEG_5819/OxyR"/>
</dbReference>
<dbReference type="AlphaFoldDB" id="A0AA41PY51"/>
<dbReference type="InterPro" id="IPR011576">
    <property type="entry name" value="Pyridox_Oxase_N"/>
</dbReference>
<dbReference type="Pfam" id="PF01243">
    <property type="entry name" value="PNPOx_N"/>
    <property type="match status" value="1"/>
</dbReference>
<reference evidence="2" key="1">
    <citation type="submission" date="2022-01" db="EMBL/GenBank/DDBJ databases">
        <title>Genome-Based Taxonomic Classification of the Phylum Actinobacteria.</title>
        <authorList>
            <person name="Gao Y."/>
        </authorList>
    </citation>
    <scope>NUCLEOTIDE SEQUENCE</scope>
    <source>
        <strain evidence="2">KLBMP 8922</strain>
    </source>
</reference>
<dbReference type="GO" id="GO:0016491">
    <property type="term" value="F:oxidoreductase activity"/>
    <property type="evidence" value="ECO:0007669"/>
    <property type="project" value="UniProtKB-KW"/>
</dbReference>
<protein>
    <submittedName>
        <fullName evidence="2">PPOX class F420-dependent oxidoreductase</fullName>
        <ecNumber evidence="2">1.-.-.-</ecNumber>
    </submittedName>
</protein>
<dbReference type="NCBIfam" id="TIGR04023">
    <property type="entry name" value="PPOX_MSMEG_5819"/>
    <property type="match status" value="1"/>
</dbReference>